<dbReference type="GO" id="GO:0005737">
    <property type="term" value="C:cytoplasm"/>
    <property type="evidence" value="ECO:0007669"/>
    <property type="project" value="TreeGrafter"/>
</dbReference>
<feature type="domain" description="VOC" evidence="2">
    <location>
        <begin position="55"/>
        <end position="176"/>
    </location>
</feature>
<feature type="chain" id="PRO_5030160846" description="VOC domain-containing protein" evidence="1">
    <location>
        <begin position="23"/>
        <end position="295"/>
    </location>
</feature>
<keyword evidence="1" id="KW-0732">Signal</keyword>
<feature type="domain" description="VOC" evidence="2">
    <location>
        <begin position="180"/>
        <end position="295"/>
    </location>
</feature>
<dbReference type="GO" id="GO:0004462">
    <property type="term" value="F:lactoylglutathione lyase activity"/>
    <property type="evidence" value="ECO:0007669"/>
    <property type="project" value="TreeGrafter"/>
</dbReference>
<accession>A0A6V1WWG1</accession>
<dbReference type="PANTHER" id="PTHR46036">
    <property type="entry name" value="LACTOYLGLUTATHIONE LYASE"/>
    <property type="match status" value="1"/>
</dbReference>
<gene>
    <name evidence="3" type="ORF">HAKA00212_LOCUS25726</name>
</gene>
<reference evidence="3" key="1">
    <citation type="submission" date="2021-01" db="EMBL/GenBank/DDBJ databases">
        <authorList>
            <person name="Corre E."/>
            <person name="Pelletier E."/>
            <person name="Niang G."/>
            <person name="Scheremetjew M."/>
            <person name="Finn R."/>
            <person name="Kale V."/>
            <person name="Holt S."/>
            <person name="Cochrane G."/>
            <person name="Meng A."/>
            <person name="Brown T."/>
            <person name="Cohen L."/>
        </authorList>
    </citation>
    <scope>NUCLEOTIDE SEQUENCE</scope>
    <source>
        <strain evidence="3">CCMP3107</strain>
    </source>
</reference>
<dbReference type="InterPro" id="IPR004360">
    <property type="entry name" value="Glyas_Fos-R_dOase_dom"/>
</dbReference>
<dbReference type="InterPro" id="IPR037523">
    <property type="entry name" value="VOC_core"/>
</dbReference>
<dbReference type="AlphaFoldDB" id="A0A6V1WWG1"/>
<evidence type="ECO:0000256" key="1">
    <source>
        <dbReference type="SAM" id="SignalP"/>
    </source>
</evidence>
<dbReference type="Pfam" id="PF00903">
    <property type="entry name" value="Glyoxalase"/>
    <property type="match status" value="2"/>
</dbReference>
<protein>
    <recommendedName>
        <fullName evidence="2">VOC domain-containing protein</fullName>
    </recommendedName>
</protein>
<sequence>MWSSAFCVAATCFVAATICADAFVHSTKFSTLPKNVRASCLTMEAAAFNLMSLNKVKKVLLNVEDVEKSLSFFTEALGMKDNGDGSVGFADEISLQFQKAADIIQGEDFDCVGINVPNLNAAVEKVSSCGGSLVNGPTEVTFGASFFPDEDVDVEIKKTVARVTDPNGVPIELIEEEKPSIAKARFFVSNIEKNQDFYEALGMKLLRKRSLLPEIAAIRGFVGYGSEDEFLIELHYNYGVDKIEPGTRLDSVGIYTLDVAKGVDSLKSAGVEPDSVSDKQVMLVSPDSHKLSMVE</sequence>
<dbReference type="GO" id="GO:0019243">
    <property type="term" value="P:methylglyoxal catabolic process to D-lactate via S-lactoyl-glutathione"/>
    <property type="evidence" value="ECO:0007669"/>
    <property type="project" value="TreeGrafter"/>
</dbReference>
<dbReference type="Gene3D" id="3.10.180.10">
    <property type="entry name" value="2,3-Dihydroxybiphenyl 1,2-Dioxygenase, domain 1"/>
    <property type="match status" value="2"/>
</dbReference>
<organism evidence="3">
    <name type="scientific">Heterosigma akashiwo</name>
    <name type="common">Chromophytic alga</name>
    <name type="synonym">Heterosigma carterae</name>
    <dbReference type="NCBI Taxonomy" id="2829"/>
    <lineage>
        <taxon>Eukaryota</taxon>
        <taxon>Sar</taxon>
        <taxon>Stramenopiles</taxon>
        <taxon>Ochrophyta</taxon>
        <taxon>Raphidophyceae</taxon>
        <taxon>Chattonellales</taxon>
        <taxon>Chattonellaceae</taxon>
        <taxon>Heterosigma</taxon>
    </lineage>
</organism>
<dbReference type="SUPFAM" id="SSF54593">
    <property type="entry name" value="Glyoxalase/Bleomycin resistance protein/Dihydroxybiphenyl dioxygenase"/>
    <property type="match status" value="2"/>
</dbReference>
<name>A0A6V1WWG1_HETAK</name>
<dbReference type="InterPro" id="IPR029068">
    <property type="entry name" value="Glyas_Bleomycin-R_OHBP_Dase"/>
</dbReference>
<proteinExistence type="predicted"/>
<dbReference type="PANTHER" id="PTHR46036:SF5">
    <property type="entry name" value="LACTOYLGLUTATHIONE LYASE"/>
    <property type="match status" value="1"/>
</dbReference>
<evidence type="ECO:0000313" key="3">
    <source>
        <dbReference type="EMBL" id="CAE0652245.1"/>
    </source>
</evidence>
<dbReference type="PROSITE" id="PS51819">
    <property type="entry name" value="VOC"/>
    <property type="match status" value="2"/>
</dbReference>
<evidence type="ECO:0000259" key="2">
    <source>
        <dbReference type="PROSITE" id="PS51819"/>
    </source>
</evidence>
<feature type="signal peptide" evidence="1">
    <location>
        <begin position="1"/>
        <end position="22"/>
    </location>
</feature>
<dbReference type="EMBL" id="HBIU01059307">
    <property type="protein sequence ID" value="CAE0652245.1"/>
    <property type="molecule type" value="Transcribed_RNA"/>
</dbReference>